<proteinExistence type="predicted"/>
<keyword evidence="1" id="KW-1133">Transmembrane helix</keyword>
<sequence length="123" mass="13216">MYALSKILPLFVLPLGVTMMLLVAGVMFRRRWLIIMAIVVLWASSTPIVARPLFAAIEGNQVRIPAVEAVPADAIVVLSSGRIVAPGPAAISEWQDADRFFAGLELFKAGKAPLLVFTGGWSP</sequence>
<gene>
    <name evidence="2" type="ORF">FJZ00_07930</name>
</gene>
<evidence type="ECO:0000313" key="2">
    <source>
        <dbReference type="EMBL" id="MBM3275067.1"/>
    </source>
</evidence>
<comment type="caution">
    <text evidence="2">The sequence shown here is derived from an EMBL/GenBank/DDBJ whole genome shotgun (WGS) entry which is preliminary data.</text>
</comment>
<organism evidence="2 3">
    <name type="scientific">Candidatus Tanganyikabacteria bacterium</name>
    <dbReference type="NCBI Taxonomy" id="2961651"/>
    <lineage>
        <taxon>Bacteria</taxon>
        <taxon>Bacillati</taxon>
        <taxon>Candidatus Sericytochromatia</taxon>
        <taxon>Candidatus Tanganyikabacteria</taxon>
    </lineage>
</organism>
<name>A0A937X683_9BACT</name>
<reference evidence="2 3" key="1">
    <citation type="submission" date="2019-03" db="EMBL/GenBank/DDBJ databases">
        <title>Lake Tanganyika Metagenome-Assembled Genomes (MAGs).</title>
        <authorList>
            <person name="Tran P."/>
        </authorList>
    </citation>
    <scope>NUCLEOTIDE SEQUENCE [LARGE SCALE GENOMIC DNA]</scope>
    <source>
        <strain evidence="2">K_DeepCast_65m_m2_236</strain>
    </source>
</reference>
<feature type="transmembrane region" description="Helical" evidence="1">
    <location>
        <begin position="7"/>
        <end position="28"/>
    </location>
</feature>
<evidence type="ECO:0000256" key="1">
    <source>
        <dbReference type="SAM" id="Phobius"/>
    </source>
</evidence>
<dbReference type="AlphaFoldDB" id="A0A937X683"/>
<feature type="non-terminal residue" evidence="2">
    <location>
        <position position="123"/>
    </location>
</feature>
<keyword evidence="1" id="KW-0472">Membrane</keyword>
<dbReference type="EMBL" id="VGJX01000429">
    <property type="protein sequence ID" value="MBM3275067.1"/>
    <property type="molecule type" value="Genomic_DNA"/>
</dbReference>
<accession>A0A937X683</accession>
<protein>
    <submittedName>
        <fullName evidence="2">YdcF family protein</fullName>
    </submittedName>
</protein>
<dbReference type="Proteomes" id="UP000703893">
    <property type="component" value="Unassembled WGS sequence"/>
</dbReference>
<keyword evidence="1" id="KW-0812">Transmembrane</keyword>
<feature type="transmembrane region" description="Helical" evidence="1">
    <location>
        <begin position="34"/>
        <end position="54"/>
    </location>
</feature>
<evidence type="ECO:0000313" key="3">
    <source>
        <dbReference type="Proteomes" id="UP000703893"/>
    </source>
</evidence>